<protein>
    <recommendedName>
        <fullName evidence="4">Proteophosphoglycan ppg4</fullName>
    </recommendedName>
</protein>
<dbReference type="EMBL" id="BQKY01000005">
    <property type="protein sequence ID" value="GJN89953.1"/>
    <property type="molecule type" value="Genomic_DNA"/>
</dbReference>
<feature type="compositionally biased region" description="Low complexity" evidence="1">
    <location>
        <begin position="84"/>
        <end position="93"/>
    </location>
</feature>
<feature type="compositionally biased region" description="Low complexity" evidence="1">
    <location>
        <begin position="989"/>
        <end position="1006"/>
    </location>
</feature>
<keyword evidence="3" id="KW-1185">Reference proteome</keyword>
<feature type="region of interest" description="Disordered" evidence="1">
    <location>
        <begin position="920"/>
        <end position="1078"/>
    </location>
</feature>
<feature type="compositionally biased region" description="Basic and acidic residues" evidence="1">
    <location>
        <begin position="818"/>
        <end position="828"/>
    </location>
</feature>
<name>A0AAV5GIH1_9BASI</name>
<dbReference type="Proteomes" id="UP001342314">
    <property type="component" value="Unassembled WGS sequence"/>
</dbReference>
<feature type="compositionally biased region" description="Low complexity" evidence="1">
    <location>
        <begin position="1014"/>
        <end position="1030"/>
    </location>
</feature>
<evidence type="ECO:0008006" key="4">
    <source>
        <dbReference type="Google" id="ProtNLM"/>
    </source>
</evidence>
<evidence type="ECO:0000256" key="1">
    <source>
        <dbReference type="SAM" id="MobiDB-lite"/>
    </source>
</evidence>
<evidence type="ECO:0000313" key="2">
    <source>
        <dbReference type="EMBL" id="GJN89953.1"/>
    </source>
</evidence>
<sequence length="1078" mass="114643">MALAAQETLATLLNEKKLTSFIVRVPLAAVSVSEANPRSVEHARLRGDHILVQQLEASLASFADSFDNPFSEIESVPAPDPPAGKKAASAASDKASDLKRQFRPALYPCAAILSPERASSPEQLDELRTRLRSLEAKAAPSSILPLSLKDLRELGLLVEGDAAPVQLVAGQGRYFATDRFWKAAGSPVSTPPYIYTWIYLPEILSDATLLQELVVTSNEDLARRPNDASTYLALTWPISVDAEGKSVVQRRAAELAAEQLISLLEKQNPKDKAVVGALRLLRSGDVRVKFREFVNSSYLAAAEFNAHRDFLSRKLLGAGAAQVALIWMRASLAFARAAEAQFDKNELLLRFDIGKGKWIPDEAHRLLSWVTENVLVPVKVDREPGSGKVTGCRPVFGAESEKYGTGVKLVLADYPAFNKADRKKASSTAGLKSLIADRVKLATISGTGFSKAIEKVCADHPDAVPWGYVLDEKYDLYWQPPLPHLVADLYTKRYNFVVSFVLEKLAKGHNETLRVTNKPMSLADKLVERGKVTSDNVSSLISVAFPPPPEFIQRVLKRLDVGWDELGVQLTHVPKLVAATFTECESTDPYIEGIFAYAPSTFKLEDYVSGPKTRSSMAANKTGGTATSTSSATDKKKAKKLARKALEDKYMLLEAQESRPAKSNEFVATDDDNDSPVDEDSDSEEGDGEEAGSLSDDSDIKIVSFSLPTIDDLDASAADSALDLVEALLGGTDAAGSLGPEQRAALAALVEGTTLVSAREPASFIYRLASTVRRTWSRGTVRRARAHTLVVKREDGDAPEAEAKQPDQIAADPSGKAEQVEHVAEHDAPAPATIDGADEEESPADGDVEEPAASGAGVDIEVEDEAARSTTPAPTSSALATTEPAESSPVVTIRATAPSAAASKAKAGLDEADALLAAFTQDVAGSSEEDDDEGVASNDKEAEEEEDETEAALDKASTPAGRAVPPRAAHLPTLRGKKIAPSTRASPRKTSAASSTGAKGKGAAAKGKGKDGSKAAAAASPATPAANAAGPPAPTNTRRARNGIAGASSAVQRMHGHTSSQWDESSEDDEPPSKRARK</sequence>
<feature type="compositionally biased region" description="Acidic residues" evidence="1">
    <location>
        <begin position="836"/>
        <end position="850"/>
    </location>
</feature>
<feature type="compositionally biased region" description="Low complexity" evidence="1">
    <location>
        <begin position="618"/>
        <end position="632"/>
    </location>
</feature>
<proteinExistence type="predicted"/>
<gene>
    <name evidence="2" type="ORF">Rhopal_002942-T1</name>
</gene>
<reference evidence="2 3" key="1">
    <citation type="submission" date="2021-12" db="EMBL/GenBank/DDBJ databases">
        <title>High titer production of polyol ester of fatty acids by Rhodotorula paludigena BS15 towards product separation-free biomass refinery.</title>
        <authorList>
            <person name="Mano J."/>
            <person name="Ono H."/>
            <person name="Tanaka T."/>
            <person name="Naito K."/>
            <person name="Sushida H."/>
            <person name="Ike M."/>
            <person name="Tokuyasu K."/>
            <person name="Kitaoka M."/>
        </authorList>
    </citation>
    <scope>NUCLEOTIDE SEQUENCE [LARGE SCALE GENOMIC DNA]</scope>
    <source>
        <strain evidence="2 3">BS15</strain>
    </source>
</reference>
<evidence type="ECO:0000313" key="3">
    <source>
        <dbReference type="Proteomes" id="UP001342314"/>
    </source>
</evidence>
<dbReference type="AlphaFoldDB" id="A0AAV5GIH1"/>
<comment type="caution">
    <text evidence="2">The sequence shown here is derived from an EMBL/GenBank/DDBJ whole genome shotgun (WGS) entry which is preliminary data.</text>
</comment>
<feature type="region of interest" description="Disordered" evidence="1">
    <location>
        <begin position="658"/>
        <end position="696"/>
    </location>
</feature>
<feature type="region of interest" description="Disordered" evidence="1">
    <location>
        <begin position="71"/>
        <end position="95"/>
    </location>
</feature>
<feature type="compositionally biased region" description="Acidic residues" evidence="1">
    <location>
        <begin position="941"/>
        <end position="951"/>
    </location>
</feature>
<feature type="region of interest" description="Disordered" evidence="1">
    <location>
        <begin position="613"/>
        <end position="638"/>
    </location>
</feature>
<organism evidence="2 3">
    <name type="scientific">Rhodotorula paludigena</name>
    <dbReference type="NCBI Taxonomy" id="86838"/>
    <lineage>
        <taxon>Eukaryota</taxon>
        <taxon>Fungi</taxon>
        <taxon>Dikarya</taxon>
        <taxon>Basidiomycota</taxon>
        <taxon>Pucciniomycotina</taxon>
        <taxon>Microbotryomycetes</taxon>
        <taxon>Sporidiobolales</taxon>
        <taxon>Sporidiobolaceae</taxon>
        <taxon>Rhodotorula</taxon>
    </lineage>
</organism>
<accession>A0AAV5GIH1</accession>
<feature type="compositionally biased region" description="Basic and acidic residues" evidence="1">
    <location>
        <begin position="791"/>
        <end position="805"/>
    </location>
</feature>
<feature type="compositionally biased region" description="Acidic residues" evidence="1">
    <location>
        <begin position="668"/>
        <end position="690"/>
    </location>
</feature>
<feature type="compositionally biased region" description="Low complexity" evidence="1">
    <location>
        <begin position="868"/>
        <end position="888"/>
    </location>
</feature>
<feature type="region of interest" description="Disordered" evidence="1">
    <location>
        <begin position="790"/>
        <end position="891"/>
    </location>
</feature>